<organism evidence="1">
    <name type="scientific">Brassica oleracea</name>
    <name type="common">Wild cabbage</name>
    <dbReference type="NCBI Taxonomy" id="3712"/>
    <lineage>
        <taxon>Eukaryota</taxon>
        <taxon>Viridiplantae</taxon>
        <taxon>Streptophyta</taxon>
        <taxon>Embryophyta</taxon>
        <taxon>Tracheophyta</taxon>
        <taxon>Spermatophyta</taxon>
        <taxon>Magnoliopsida</taxon>
        <taxon>eudicotyledons</taxon>
        <taxon>Gunneridae</taxon>
        <taxon>Pentapetalae</taxon>
        <taxon>rosids</taxon>
        <taxon>malvids</taxon>
        <taxon>Brassicales</taxon>
        <taxon>Brassicaceae</taxon>
        <taxon>Brassiceae</taxon>
        <taxon>Brassica</taxon>
    </lineage>
</organism>
<sequence length="72" mass="8472">MITDPQAWPNFSTEREVIQIPQMCFLDFKISHFPRTQNKIDDSLARNARSFHRFLCLIGCSIPVWLPRPPQD</sequence>
<gene>
    <name evidence="1" type="ORF">BOLC5T32723H</name>
</gene>
<accession>A0A3P6F673</accession>
<dbReference type="AlphaFoldDB" id="A0A3P6F673"/>
<protein>
    <recommendedName>
        <fullName evidence="2">RNase H type-1 domain-containing protein</fullName>
    </recommendedName>
</protein>
<dbReference type="EMBL" id="LR031877">
    <property type="protein sequence ID" value="VDD45176.1"/>
    <property type="molecule type" value="Genomic_DNA"/>
</dbReference>
<proteinExistence type="predicted"/>
<name>A0A3P6F673_BRAOL</name>
<evidence type="ECO:0008006" key="2">
    <source>
        <dbReference type="Google" id="ProtNLM"/>
    </source>
</evidence>
<reference evidence="1" key="1">
    <citation type="submission" date="2018-11" db="EMBL/GenBank/DDBJ databases">
        <authorList>
            <consortium name="Genoscope - CEA"/>
            <person name="William W."/>
        </authorList>
    </citation>
    <scope>NUCLEOTIDE SEQUENCE</scope>
</reference>
<evidence type="ECO:0000313" key="1">
    <source>
        <dbReference type="EMBL" id="VDD45176.1"/>
    </source>
</evidence>